<name>A0A7D6ZJG6_9NOCA</name>
<dbReference type="KEGG" id="nhu:H0264_01960"/>
<evidence type="ECO:0000259" key="1">
    <source>
        <dbReference type="Pfam" id="PF20335"/>
    </source>
</evidence>
<dbReference type="EMBL" id="CP059399">
    <property type="protein sequence ID" value="QLY31180.1"/>
    <property type="molecule type" value="Genomic_DNA"/>
</dbReference>
<dbReference type="Pfam" id="PF20335">
    <property type="entry name" value="DUF6630"/>
    <property type="match status" value="1"/>
</dbReference>
<gene>
    <name evidence="2" type="ORF">H0264_01960</name>
</gene>
<evidence type="ECO:0000313" key="2">
    <source>
        <dbReference type="EMBL" id="QLY31180.1"/>
    </source>
</evidence>
<dbReference type="AlphaFoldDB" id="A0A7D6ZJG6"/>
<accession>A0A7D6ZJG6</accession>
<reference evidence="2 3" key="1">
    <citation type="submission" date="2020-07" db="EMBL/GenBank/DDBJ databases">
        <authorList>
            <person name="Zhuang K."/>
            <person name="Ran Y."/>
        </authorList>
    </citation>
    <scope>NUCLEOTIDE SEQUENCE [LARGE SCALE GENOMIC DNA]</scope>
    <source>
        <strain evidence="2 3">WCH-YHL-001</strain>
    </source>
</reference>
<dbReference type="Proteomes" id="UP000515512">
    <property type="component" value="Chromosome"/>
</dbReference>
<dbReference type="RefSeq" id="WP_181582376.1">
    <property type="nucleotide sequence ID" value="NZ_CP059399.1"/>
</dbReference>
<evidence type="ECO:0000313" key="3">
    <source>
        <dbReference type="Proteomes" id="UP000515512"/>
    </source>
</evidence>
<keyword evidence="3" id="KW-1185">Reference proteome</keyword>
<feature type="domain" description="DUF6630" evidence="1">
    <location>
        <begin position="11"/>
        <end position="151"/>
    </location>
</feature>
<dbReference type="InterPro" id="IPR046582">
    <property type="entry name" value="DUF6630"/>
</dbReference>
<protein>
    <recommendedName>
        <fullName evidence="1">DUF6630 domain-containing protein</fullName>
    </recommendedName>
</protein>
<sequence>MAIGELQRAALFEIVELWSPFVDESRSDLAAVLDDDDDQGPEGVLVDSLRGYCLTYCDWKSDPPEIRSYLERLPLCPPELTWEWYDWNDQGRWDPDDLRKFLWPLADRCLTLGVAVVGVYVDGDGFTLGFIGVDKLDRLLKLAATAEAKIYVHRTGAPLP</sequence>
<organism evidence="2 3">
    <name type="scientific">Nocardia huaxiensis</name>
    <dbReference type="NCBI Taxonomy" id="2755382"/>
    <lineage>
        <taxon>Bacteria</taxon>
        <taxon>Bacillati</taxon>
        <taxon>Actinomycetota</taxon>
        <taxon>Actinomycetes</taxon>
        <taxon>Mycobacteriales</taxon>
        <taxon>Nocardiaceae</taxon>
        <taxon>Nocardia</taxon>
    </lineage>
</organism>
<proteinExistence type="predicted"/>